<reference evidence="2 4" key="2">
    <citation type="submission" date="2019-03" db="EMBL/GenBank/DDBJ databases">
        <title>Genomic Encyclopedia of Type Strains, Phase IV (KMG-IV): sequencing the most valuable type-strain genomes for metagenomic binning, comparative biology and taxonomic classification.</title>
        <authorList>
            <person name="Goeker M."/>
        </authorList>
    </citation>
    <scope>NUCLEOTIDE SEQUENCE [LARGE SCALE GENOMIC DNA]</scope>
    <source>
        <strain evidence="2 4">DSM 20580</strain>
    </source>
</reference>
<evidence type="ECO:0000313" key="3">
    <source>
        <dbReference type="Proteomes" id="UP000254330"/>
    </source>
</evidence>
<dbReference type="EMBL" id="UGNP01000001">
    <property type="protein sequence ID" value="STX10522.1"/>
    <property type="molecule type" value="Genomic_DNA"/>
</dbReference>
<organism evidence="1 3">
    <name type="scientific">Kurthia zopfii</name>
    <dbReference type="NCBI Taxonomy" id="1650"/>
    <lineage>
        <taxon>Bacteria</taxon>
        <taxon>Bacillati</taxon>
        <taxon>Bacillota</taxon>
        <taxon>Bacilli</taxon>
        <taxon>Bacillales</taxon>
        <taxon>Caryophanaceae</taxon>
        <taxon>Kurthia</taxon>
    </lineage>
</organism>
<dbReference type="Proteomes" id="UP000254330">
    <property type="component" value="Unassembled WGS sequence"/>
</dbReference>
<name>A0A8B4QCV3_9BACL</name>
<dbReference type="AlphaFoldDB" id="A0A8B4QCV3"/>
<dbReference type="EMBL" id="SNZG01000003">
    <property type="protein sequence ID" value="TDR42641.1"/>
    <property type="molecule type" value="Genomic_DNA"/>
</dbReference>
<dbReference type="Proteomes" id="UP000294641">
    <property type="component" value="Unassembled WGS sequence"/>
</dbReference>
<proteinExistence type="predicted"/>
<dbReference type="OrthoDB" id="1664716at2"/>
<accession>A0A8B4QCV3</accession>
<sequence length="181" mass="21153">MFNHIPNNLVACICEGNAELEIIEMLLEQNVLKFQSGDLLDGQLFTRLMRKPKNLETRYLTQIYEPNQKIEIIRVIDSRTEKYQIKGAFKNILEGEVINCYTSPEIEMLIILNEGKYENYQRSNKKPSSYCTEDLKLGKGIKQKGFMKNYFSEMADLLNALQLYHQKRPVKSEDTIYSLLK</sequence>
<reference evidence="1 3" key="1">
    <citation type="submission" date="2018-06" db="EMBL/GenBank/DDBJ databases">
        <authorList>
            <consortium name="Pathogen Informatics"/>
            <person name="Doyle S."/>
        </authorList>
    </citation>
    <scope>NUCLEOTIDE SEQUENCE [LARGE SCALE GENOMIC DNA]</scope>
    <source>
        <strain evidence="1 3">NCTC10597</strain>
    </source>
</reference>
<dbReference type="RefSeq" id="WP_109348608.1">
    <property type="nucleotide sequence ID" value="NZ_BJUE01000022.1"/>
</dbReference>
<comment type="caution">
    <text evidence="1">The sequence shown here is derived from an EMBL/GenBank/DDBJ whole genome shotgun (WGS) entry which is preliminary data.</text>
</comment>
<gene>
    <name evidence="2" type="ORF">DFR61_10316</name>
    <name evidence="1" type="ORF">NCTC10597_02269</name>
</gene>
<evidence type="ECO:0000313" key="1">
    <source>
        <dbReference type="EMBL" id="STX10522.1"/>
    </source>
</evidence>
<keyword evidence="4" id="KW-1185">Reference proteome</keyword>
<evidence type="ECO:0000313" key="2">
    <source>
        <dbReference type="EMBL" id="TDR42641.1"/>
    </source>
</evidence>
<protein>
    <submittedName>
        <fullName evidence="1">Uncharacterized protein</fullName>
    </submittedName>
</protein>
<evidence type="ECO:0000313" key="4">
    <source>
        <dbReference type="Proteomes" id="UP000294641"/>
    </source>
</evidence>